<evidence type="ECO:0000259" key="6">
    <source>
        <dbReference type="Pfam" id="PF07731"/>
    </source>
</evidence>
<dbReference type="InterPro" id="IPR011706">
    <property type="entry name" value="Cu-oxidase_C"/>
</dbReference>
<dbReference type="InterPro" id="IPR045087">
    <property type="entry name" value="Cu-oxidase_fam"/>
</dbReference>
<feature type="domain" description="Plastocyanin-like" evidence="6">
    <location>
        <begin position="401"/>
        <end position="500"/>
    </location>
</feature>
<dbReference type="RefSeq" id="WP_232548353.1">
    <property type="nucleotide sequence ID" value="NZ_FQZG01000009.1"/>
</dbReference>
<dbReference type="SUPFAM" id="SSF49503">
    <property type="entry name" value="Cupredoxins"/>
    <property type="match status" value="3"/>
</dbReference>
<keyword evidence="8" id="KW-0131">Cell cycle</keyword>
<evidence type="ECO:0000256" key="3">
    <source>
        <dbReference type="ARBA" id="ARBA00023008"/>
    </source>
</evidence>
<feature type="region of interest" description="Disordered" evidence="4">
    <location>
        <begin position="1"/>
        <end position="23"/>
    </location>
</feature>
<evidence type="ECO:0000313" key="8">
    <source>
        <dbReference type="EMBL" id="SHI59096.1"/>
    </source>
</evidence>
<dbReference type="PROSITE" id="PS00079">
    <property type="entry name" value="MULTICOPPER_OXIDASE1"/>
    <property type="match status" value="2"/>
</dbReference>
<dbReference type="InterPro" id="IPR001117">
    <property type="entry name" value="Cu-oxidase_2nd"/>
</dbReference>
<dbReference type="GO" id="GO:0051301">
    <property type="term" value="P:cell division"/>
    <property type="evidence" value="ECO:0007669"/>
    <property type="project" value="UniProtKB-KW"/>
</dbReference>
<dbReference type="Gene3D" id="2.60.40.420">
    <property type="entry name" value="Cupredoxins - blue copper proteins"/>
    <property type="match status" value="3"/>
</dbReference>
<feature type="compositionally biased region" description="Polar residues" evidence="4">
    <location>
        <begin position="1"/>
        <end position="15"/>
    </location>
</feature>
<accession>A0A1M6CDN2</accession>
<dbReference type="PANTHER" id="PTHR11709">
    <property type="entry name" value="MULTI-COPPER OXIDASE"/>
    <property type="match status" value="1"/>
</dbReference>
<proteinExistence type="predicted"/>
<dbReference type="GO" id="GO:0005507">
    <property type="term" value="F:copper ion binding"/>
    <property type="evidence" value="ECO:0007669"/>
    <property type="project" value="InterPro"/>
</dbReference>
<dbReference type="STRING" id="1123357.SAMN02745244_00667"/>
<gene>
    <name evidence="8" type="ORF">SAMN02745244_00667</name>
</gene>
<dbReference type="PANTHER" id="PTHR11709:SF394">
    <property type="entry name" value="FI03373P-RELATED"/>
    <property type="match status" value="1"/>
</dbReference>
<keyword evidence="2" id="KW-0560">Oxidoreductase</keyword>
<keyword evidence="1" id="KW-0479">Metal-binding</keyword>
<evidence type="ECO:0000313" key="9">
    <source>
        <dbReference type="Proteomes" id="UP000184512"/>
    </source>
</evidence>
<keyword evidence="8" id="KW-0132">Cell division</keyword>
<dbReference type="CDD" id="cd13861">
    <property type="entry name" value="CuRO_1_CumA_like"/>
    <property type="match status" value="1"/>
</dbReference>
<evidence type="ECO:0000259" key="5">
    <source>
        <dbReference type="Pfam" id="PF00394"/>
    </source>
</evidence>
<dbReference type="InterPro" id="IPR033138">
    <property type="entry name" value="Cu_oxidase_CS"/>
</dbReference>
<dbReference type="Pfam" id="PF07731">
    <property type="entry name" value="Cu-oxidase_2"/>
    <property type="match status" value="1"/>
</dbReference>
<dbReference type="GO" id="GO:0016491">
    <property type="term" value="F:oxidoreductase activity"/>
    <property type="evidence" value="ECO:0007669"/>
    <property type="project" value="UniProtKB-KW"/>
</dbReference>
<keyword evidence="8" id="KW-0167">Capsid protein</keyword>
<keyword evidence="3" id="KW-0186">Copper</keyword>
<keyword evidence="8" id="KW-0946">Virion</keyword>
<evidence type="ECO:0000259" key="7">
    <source>
        <dbReference type="Pfam" id="PF07732"/>
    </source>
</evidence>
<evidence type="ECO:0000256" key="4">
    <source>
        <dbReference type="SAM" id="MobiDB-lite"/>
    </source>
</evidence>
<dbReference type="AlphaFoldDB" id="A0A1M6CDN2"/>
<sequence>MAISQARTSPTTSAGIQPPRDTGTSRRALLGGGFALAGSWLLTGCVPAASDPAIPGGSRWPRGSLTDQPIVQKTLRAAPSIIDLGGTLAEAWAYNDTLPGIDLRANPGDLLRLNLDNQLPSPTTIHWHGMPIPNDVDGVPGLTQNPIQPGQQHLYEFTAPQPGTYFFHSHVGVQLDRGLYGPLIVDDPVEPGRYDAEWTVVLDDWLVVDGQTPEDMFRRLNARRPSTTGTQAVQLSSRNEPFFGDAGDIPYPLYLINGAVPTAPVTHQGRPGDRVRLRVINAASDTIFALALGGHRLTVTHTDGHPVKPHTTSALYLGMGERYDLLVTLGDGVFPLVAKPWNKPGHGLALVRTGSGSPPEPPVQLAEFTGQLTQGLDLYPEESSLLPTRPIDARATIELGGQANPYRWVINGAPFGQNQPLEVVDNDRLLLEVVNTTTRAHPVHLHGHTFALDNGLRKDTLLVPPSSTTAVHLDATNPGTWALHCQNEYHTKAGMMLTMRYKGR</sequence>
<name>A0A1M6CDN2_9ACTN</name>
<keyword evidence="9" id="KW-1185">Reference proteome</keyword>
<dbReference type="Proteomes" id="UP000184512">
    <property type="component" value="Unassembled WGS sequence"/>
</dbReference>
<dbReference type="EMBL" id="FQZG01000009">
    <property type="protein sequence ID" value="SHI59096.1"/>
    <property type="molecule type" value="Genomic_DNA"/>
</dbReference>
<evidence type="ECO:0000256" key="1">
    <source>
        <dbReference type="ARBA" id="ARBA00022723"/>
    </source>
</evidence>
<dbReference type="InterPro" id="IPR008972">
    <property type="entry name" value="Cupredoxin"/>
</dbReference>
<reference evidence="8 9" key="1">
    <citation type="submission" date="2016-11" db="EMBL/GenBank/DDBJ databases">
        <authorList>
            <person name="Jaros S."/>
            <person name="Januszkiewicz K."/>
            <person name="Wedrychowicz H."/>
        </authorList>
    </citation>
    <scope>NUCLEOTIDE SEQUENCE [LARGE SCALE GENOMIC DNA]</scope>
    <source>
        <strain evidence="8 9">DSM 12906</strain>
    </source>
</reference>
<feature type="domain" description="Plastocyanin-like" evidence="7">
    <location>
        <begin position="84"/>
        <end position="188"/>
    </location>
</feature>
<protein>
    <submittedName>
        <fullName evidence="8">Multicopper oxidase with three cupredoxin domains (Includes cell division protein FtsP and spore coat protein CotA)</fullName>
    </submittedName>
</protein>
<dbReference type="Pfam" id="PF00394">
    <property type="entry name" value="Cu-oxidase"/>
    <property type="match status" value="1"/>
</dbReference>
<dbReference type="Pfam" id="PF07732">
    <property type="entry name" value="Cu-oxidase_3"/>
    <property type="match status" value="1"/>
</dbReference>
<evidence type="ECO:0000256" key="2">
    <source>
        <dbReference type="ARBA" id="ARBA00023002"/>
    </source>
</evidence>
<feature type="domain" description="Plastocyanin-like" evidence="5">
    <location>
        <begin position="254"/>
        <end position="338"/>
    </location>
</feature>
<organism evidence="8 9">
    <name type="scientific">Tessaracoccus bendigoensis DSM 12906</name>
    <dbReference type="NCBI Taxonomy" id="1123357"/>
    <lineage>
        <taxon>Bacteria</taxon>
        <taxon>Bacillati</taxon>
        <taxon>Actinomycetota</taxon>
        <taxon>Actinomycetes</taxon>
        <taxon>Propionibacteriales</taxon>
        <taxon>Propionibacteriaceae</taxon>
        <taxon>Tessaracoccus</taxon>
    </lineage>
</organism>
<dbReference type="InterPro" id="IPR011707">
    <property type="entry name" value="Cu-oxidase-like_N"/>
</dbReference>